<evidence type="ECO:0000313" key="3">
    <source>
        <dbReference type="Proteomes" id="UP001259832"/>
    </source>
</evidence>
<dbReference type="AlphaFoldDB" id="A0AAD9GZM7"/>
<keyword evidence="3" id="KW-1185">Reference proteome</keyword>
<protein>
    <recommendedName>
        <fullName evidence="4">Elicitin</fullName>
    </recommendedName>
</protein>
<feature type="chain" id="PRO_5041897759" description="Elicitin" evidence="1">
    <location>
        <begin position="19"/>
        <end position="134"/>
    </location>
</feature>
<keyword evidence="1" id="KW-0732">Signal</keyword>
<feature type="signal peptide" evidence="1">
    <location>
        <begin position="1"/>
        <end position="18"/>
    </location>
</feature>
<organism evidence="2 3">
    <name type="scientific">Phytophthora citrophthora</name>
    <dbReference type="NCBI Taxonomy" id="4793"/>
    <lineage>
        <taxon>Eukaryota</taxon>
        <taxon>Sar</taxon>
        <taxon>Stramenopiles</taxon>
        <taxon>Oomycota</taxon>
        <taxon>Peronosporomycetes</taxon>
        <taxon>Peronosporales</taxon>
        <taxon>Peronosporaceae</taxon>
        <taxon>Phytophthora</taxon>
    </lineage>
</organism>
<evidence type="ECO:0008006" key="4">
    <source>
        <dbReference type="Google" id="ProtNLM"/>
    </source>
</evidence>
<evidence type="ECO:0000313" key="2">
    <source>
        <dbReference type="EMBL" id="KAK1948029.1"/>
    </source>
</evidence>
<dbReference type="EMBL" id="JASMQC010000001">
    <property type="protein sequence ID" value="KAK1948029.1"/>
    <property type="molecule type" value="Genomic_DNA"/>
</dbReference>
<gene>
    <name evidence="2" type="ORF">P3T76_000319</name>
</gene>
<dbReference type="Proteomes" id="UP001259832">
    <property type="component" value="Unassembled WGS sequence"/>
</dbReference>
<proteinExistence type="predicted"/>
<accession>A0AAD9GZM7</accession>
<name>A0AAD9GZM7_9STRA</name>
<reference evidence="2" key="1">
    <citation type="submission" date="2023-08" db="EMBL/GenBank/DDBJ databases">
        <title>Reference Genome Resource for the Citrus Pathogen Phytophthora citrophthora.</title>
        <authorList>
            <person name="Moller H."/>
            <person name="Coetzee B."/>
            <person name="Rose L.J."/>
            <person name="Van Niekerk J.M."/>
        </authorList>
    </citation>
    <scope>NUCLEOTIDE SEQUENCE</scope>
    <source>
        <strain evidence="2">STE-U-9442</strain>
    </source>
</reference>
<evidence type="ECO:0000256" key="1">
    <source>
        <dbReference type="SAM" id="SignalP"/>
    </source>
</evidence>
<comment type="caution">
    <text evidence="2">The sequence shown here is derived from an EMBL/GenBank/DDBJ whole genome shotgun (WGS) entry which is preliminary data.</text>
</comment>
<sequence>MASLAYLFVILLLHVVAAVVCTAIVDASNETAVATVVYDIPKCTHDQLKLGEAILTTEPNTLRCEAKFDIKPGMLLQSASIAVELCGEQSCLNALRTLLFTLPSCRYELWGLKYSAAKLLNHCGIVTNVSGVAA</sequence>